<keyword evidence="1" id="KW-0472">Membrane</keyword>
<feature type="region of interest" description="Disordered" evidence="2">
    <location>
        <begin position="219"/>
        <end position="241"/>
    </location>
</feature>
<dbReference type="CDD" id="cd07185">
    <property type="entry name" value="OmpA_C-like"/>
    <property type="match status" value="1"/>
</dbReference>
<name>A0ABP5BCW2_9PSEU</name>
<organism evidence="4 5">
    <name type="scientific">Amycolatopsis minnesotensis</name>
    <dbReference type="NCBI Taxonomy" id="337894"/>
    <lineage>
        <taxon>Bacteria</taxon>
        <taxon>Bacillati</taxon>
        <taxon>Actinomycetota</taxon>
        <taxon>Actinomycetes</taxon>
        <taxon>Pseudonocardiales</taxon>
        <taxon>Pseudonocardiaceae</taxon>
        <taxon>Amycolatopsis</taxon>
    </lineage>
</organism>
<protein>
    <submittedName>
        <fullName evidence="4">OmpA family protein</fullName>
    </submittedName>
</protein>
<dbReference type="Pfam" id="PF00691">
    <property type="entry name" value="OmpA"/>
    <property type="match status" value="1"/>
</dbReference>
<reference evidence="5" key="1">
    <citation type="journal article" date="2019" name="Int. J. Syst. Evol. Microbiol.">
        <title>The Global Catalogue of Microorganisms (GCM) 10K type strain sequencing project: providing services to taxonomists for standard genome sequencing and annotation.</title>
        <authorList>
            <consortium name="The Broad Institute Genomics Platform"/>
            <consortium name="The Broad Institute Genome Sequencing Center for Infectious Disease"/>
            <person name="Wu L."/>
            <person name="Ma J."/>
        </authorList>
    </citation>
    <scope>NUCLEOTIDE SEQUENCE [LARGE SCALE GENOMIC DNA]</scope>
    <source>
        <strain evidence="5">JCM 14545</strain>
    </source>
</reference>
<gene>
    <name evidence="4" type="ORF">GCM10009754_05610</name>
</gene>
<dbReference type="PANTHER" id="PTHR30329">
    <property type="entry name" value="STATOR ELEMENT OF FLAGELLAR MOTOR COMPLEX"/>
    <property type="match status" value="1"/>
</dbReference>
<dbReference type="InterPro" id="IPR050330">
    <property type="entry name" value="Bact_OuterMem_StrucFunc"/>
</dbReference>
<dbReference type="RefSeq" id="WP_344412990.1">
    <property type="nucleotide sequence ID" value="NZ_BAAANN010000002.1"/>
</dbReference>
<dbReference type="InterPro" id="IPR006665">
    <property type="entry name" value="OmpA-like"/>
</dbReference>
<sequence>MSAARLAWLVPLALLVSGALALLATWQRADGIEADLGARSDAALASAGLGGGSVTFDGRDAELRGFGADTAERAAATVRGVDGVRTVSTQDVAPTPVPAAPSSAPPSAAPPNTAPPSSPPSQPRLTKEALQSRIDDALAADPITFEPDTAELTGEGKRTAERIAELAASAPTGARLEIDGHVAKGPGGKSAARKLSQERAQAVVEVLTGAGVPADKLVAKGFGDSRPSTKGDDRRVEVEVR</sequence>
<dbReference type="PANTHER" id="PTHR30329:SF21">
    <property type="entry name" value="LIPOPROTEIN YIAD-RELATED"/>
    <property type="match status" value="1"/>
</dbReference>
<feature type="region of interest" description="Disordered" evidence="2">
    <location>
        <begin position="86"/>
        <end position="129"/>
    </location>
</feature>
<comment type="caution">
    <text evidence="4">The sequence shown here is derived from an EMBL/GenBank/DDBJ whole genome shotgun (WGS) entry which is preliminary data.</text>
</comment>
<evidence type="ECO:0000256" key="2">
    <source>
        <dbReference type="SAM" id="MobiDB-lite"/>
    </source>
</evidence>
<dbReference type="SUPFAM" id="SSF103088">
    <property type="entry name" value="OmpA-like"/>
    <property type="match status" value="1"/>
</dbReference>
<evidence type="ECO:0000256" key="1">
    <source>
        <dbReference type="PROSITE-ProRule" id="PRU00473"/>
    </source>
</evidence>
<dbReference type="PROSITE" id="PS51123">
    <property type="entry name" value="OMPA_2"/>
    <property type="match status" value="1"/>
</dbReference>
<feature type="compositionally biased region" description="Pro residues" evidence="2">
    <location>
        <begin position="95"/>
        <end position="122"/>
    </location>
</feature>
<evidence type="ECO:0000313" key="5">
    <source>
        <dbReference type="Proteomes" id="UP001501116"/>
    </source>
</evidence>
<dbReference type="Proteomes" id="UP001501116">
    <property type="component" value="Unassembled WGS sequence"/>
</dbReference>
<feature type="domain" description="OmpA-like" evidence="3">
    <location>
        <begin position="132"/>
        <end position="241"/>
    </location>
</feature>
<evidence type="ECO:0000259" key="3">
    <source>
        <dbReference type="PROSITE" id="PS51123"/>
    </source>
</evidence>
<keyword evidence="5" id="KW-1185">Reference proteome</keyword>
<accession>A0ABP5BCW2</accession>
<dbReference type="InterPro" id="IPR036737">
    <property type="entry name" value="OmpA-like_sf"/>
</dbReference>
<dbReference type="Gene3D" id="3.30.1330.60">
    <property type="entry name" value="OmpA-like domain"/>
    <property type="match status" value="1"/>
</dbReference>
<dbReference type="EMBL" id="BAAANN010000002">
    <property type="protein sequence ID" value="GAA1941163.1"/>
    <property type="molecule type" value="Genomic_DNA"/>
</dbReference>
<evidence type="ECO:0000313" key="4">
    <source>
        <dbReference type="EMBL" id="GAA1941163.1"/>
    </source>
</evidence>
<proteinExistence type="predicted"/>
<feature type="compositionally biased region" description="Basic and acidic residues" evidence="2">
    <location>
        <begin position="227"/>
        <end position="241"/>
    </location>
</feature>